<dbReference type="KEGG" id="smia:P344_04130"/>
<reference evidence="1 2" key="1">
    <citation type="submission" date="2013-09" db="EMBL/GenBank/DDBJ databases">
        <title>Complete genome sequence of Spiroplasma mirum suckling mouse cataract agent.</title>
        <authorList>
            <person name="Landry C.A."/>
            <person name="Bastian F.O."/>
            <person name="Thune R.L."/>
        </authorList>
    </citation>
    <scope>NUCLEOTIDE SEQUENCE [LARGE SCALE GENOMIC DNA]</scope>
    <source>
        <strain evidence="1 2">SMCA</strain>
    </source>
</reference>
<protein>
    <submittedName>
        <fullName evidence="1">Uncharacterized protein</fullName>
    </submittedName>
</protein>
<dbReference type="Proteomes" id="UP000019260">
    <property type="component" value="Chromosome"/>
</dbReference>
<accession>W0GLS9</accession>
<organism evidence="1 2">
    <name type="scientific">Spiroplasma mirum ATCC 29335</name>
    <dbReference type="NCBI Taxonomy" id="838561"/>
    <lineage>
        <taxon>Bacteria</taxon>
        <taxon>Bacillati</taxon>
        <taxon>Mycoplasmatota</taxon>
        <taxon>Mollicutes</taxon>
        <taxon>Entomoplasmatales</taxon>
        <taxon>Spiroplasmataceae</taxon>
        <taxon>Spiroplasma</taxon>
    </lineage>
</organism>
<dbReference type="PATRIC" id="fig|838561.3.peg.785"/>
<proteinExistence type="predicted"/>
<gene>
    <name evidence="1" type="ORF">P344_04130</name>
</gene>
<name>W0GLS9_9MOLU</name>
<dbReference type="EMBL" id="CP006720">
    <property type="protein sequence ID" value="AHI58154.1"/>
    <property type="molecule type" value="Genomic_DNA"/>
</dbReference>
<evidence type="ECO:0000313" key="1">
    <source>
        <dbReference type="EMBL" id="AHI58154.1"/>
    </source>
</evidence>
<dbReference type="AlphaFoldDB" id="W0GLS9"/>
<dbReference type="RefSeq" id="WP_025317469.1">
    <property type="nucleotide sequence ID" value="NZ_CP002082.1"/>
</dbReference>
<dbReference type="OrthoDB" id="9938391at2"/>
<keyword evidence="2" id="KW-1185">Reference proteome</keyword>
<sequence>MKNLLTFLGTSVIGISTELGATMHPKTNLNELSVKTTNQVKADERLKIDLNFYKEDSFNGTSLEASYGETHIILNFLNYANS</sequence>
<dbReference type="KEGG" id="smir:SMM_0689"/>
<dbReference type="HOGENOM" id="CLU_2556585_0_0_14"/>
<evidence type="ECO:0000313" key="2">
    <source>
        <dbReference type="Proteomes" id="UP000019260"/>
    </source>
</evidence>